<dbReference type="RefSeq" id="WP_275246229.1">
    <property type="nucleotide sequence ID" value="NZ_BAABDX010000002.1"/>
</dbReference>
<evidence type="ECO:0000256" key="1">
    <source>
        <dbReference type="ARBA" id="ARBA00001933"/>
    </source>
</evidence>
<dbReference type="SUPFAM" id="SSF53383">
    <property type="entry name" value="PLP-dependent transferases"/>
    <property type="match status" value="1"/>
</dbReference>
<dbReference type="Pfam" id="PF00202">
    <property type="entry name" value="Aminotran_3"/>
    <property type="match status" value="1"/>
</dbReference>
<dbReference type="Gene3D" id="3.90.1150.10">
    <property type="entry name" value="Aspartate Aminotransferase, domain 1"/>
    <property type="match status" value="1"/>
</dbReference>
<evidence type="ECO:0000256" key="3">
    <source>
        <dbReference type="ARBA" id="ARBA00022898"/>
    </source>
</evidence>
<dbReference type="CDD" id="cd00610">
    <property type="entry name" value="OAT_like"/>
    <property type="match status" value="1"/>
</dbReference>
<keyword evidence="6" id="KW-1185">Reference proteome</keyword>
<evidence type="ECO:0000313" key="6">
    <source>
        <dbReference type="Proteomes" id="UP001213907"/>
    </source>
</evidence>
<dbReference type="PANTHER" id="PTHR11986">
    <property type="entry name" value="AMINOTRANSFERASE CLASS III"/>
    <property type="match status" value="1"/>
</dbReference>
<dbReference type="PROSITE" id="PS00600">
    <property type="entry name" value="AA_TRANSFER_CLASS_3"/>
    <property type="match status" value="1"/>
</dbReference>
<keyword evidence="2 5" id="KW-0032">Aminotransferase</keyword>
<sequence length="463" mass="50436">MVKANLDISEIVADRQFQRGALHTRYLNEQLVRVLKTIGYDVGFQRGQGQYLFDRDNARYLDLLSGFGVFALGRNHPVIRDALKSVLDSEFANLVQLDISTLAGVLAERLIAHVPYLDKVFFANSGTECVEAAIKFARGATGRTGIVYCDHGYHGLTYGSLSLTDDANFRGGFGPLLPDCSVIPFNDLAALEKALASRQVAAFIVEPVQGKGVNIPDDDYLPGVAALCKKYGTIFVADEIQTGLGRTGRFLAVEHWNVEPDMVLLSKSLSGGHVPVGAVLMRKAIFDKIFDRMDRAVVHGSTFAKNDLAMAAGIATLEVLKSEKLIENAEHCGNRIVGTLNAMIPRYELLKNVRGKGLMIGVEFGPPKSLALRASWNLLESASKGLFCQLITIPLFKDHKVLTQVAGHASHTVKMLPPLTITDADCTWIEKSFDEVIAASHRVPGAVWSLGKTLMDNAVRKSA</sequence>
<dbReference type="InterPro" id="IPR015421">
    <property type="entry name" value="PyrdxlP-dep_Trfase_major"/>
</dbReference>
<dbReference type="EMBL" id="CP113162">
    <property type="protein sequence ID" value="WEF50601.1"/>
    <property type="molecule type" value="Genomic_DNA"/>
</dbReference>
<name>A0ABY8BNM4_AFICR</name>
<comment type="similarity">
    <text evidence="4">Belongs to the class-III pyridoxal-phosphate-dependent aminotransferase family.</text>
</comment>
<dbReference type="InterPro" id="IPR049704">
    <property type="entry name" value="Aminotrans_3_PPA_site"/>
</dbReference>
<dbReference type="InterPro" id="IPR050103">
    <property type="entry name" value="Class-III_PLP-dep_AT"/>
</dbReference>
<keyword evidence="2 5" id="KW-0808">Transferase</keyword>
<gene>
    <name evidence="5" type="ORF">AFIC_002145</name>
</gene>
<proteinExistence type="inferred from homology"/>
<accession>A0ABY8BNM4</accession>
<protein>
    <submittedName>
        <fullName evidence="5">Aspartate aminotransferase family protein</fullName>
    </submittedName>
</protein>
<dbReference type="InterPro" id="IPR015422">
    <property type="entry name" value="PyrdxlP-dep_Trfase_small"/>
</dbReference>
<evidence type="ECO:0000313" key="5">
    <source>
        <dbReference type="EMBL" id="WEF50601.1"/>
    </source>
</evidence>
<organism evidence="5 6">
    <name type="scientific">Afipia carboxydohydrogena</name>
    <name type="common">Pseudomonas carboxydohydrogena</name>
    <dbReference type="NCBI Taxonomy" id="290"/>
    <lineage>
        <taxon>Bacteria</taxon>
        <taxon>Pseudomonadati</taxon>
        <taxon>Pseudomonadota</taxon>
        <taxon>Alphaproteobacteria</taxon>
        <taxon>Hyphomicrobiales</taxon>
        <taxon>Nitrobacteraceae</taxon>
        <taxon>Afipia</taxon>
    </lineage>
</organism>
<evidence type="ECO:0000256" key="4">
    <source>
        <dbReference type="RuleBase" id="RU003560"/>
    </source>
</evidence>
<evidence type="ECO:0000256" key="2">
    <source>
        <dbReference type="ARBA" id="ARBA00022576"/>
    </source>
</evidence>
<dbReference type="GO" id="GO:0008483">
    <property type="term" value="F:transaminase activity"/>
    <property type="evidence" value="ECO:0007669"/>
    <property type="project" value="UniProtKB-KW"/>
</dbReference>
<dbReference type="Gene3D" id="3.40.640.10">
    <property type="entry name" value="Type I PLP-dependent aspartate aminotransferase-like (Major domain)"/>
    <property type="match status" value="1"/>
</dbReference>
<dbReference type="Proteomes" id="UP001213907">
    <property type="component" value="Chromosome"/>
</dbReference>
<keyword evidence="3 4" id="KW-0663">Pyridoxal phosphate</keyword>
<comment type="cofactor">
    <cofactor evidence="1">
        <name>pyridoxal 5'-phosphate</name>
        <dbReference type="ChEBI" id="CHEBI:597326"/>
    </cofactor>
</comment>
<dbReference type="InterPro" id="IPR005814">
    <property type="entry name" value="Aminotrans_3"/>
</dbReference>
<dbReference type="InterPro" id="IPR015424">
    <property type="entry name" value="PyrdxlP-dep_Trfase"/>
</dbReference>
<dbReference type="PANTHER" id="PTHR11986:SF121">
    <property type="entry name" value="BLR3010 PROTEIN"/>
    <property type="match status" value="1"/>
</dbReference>
<reference evidence="5 6" key="1">
    <citation type="submission" date="2022-11" db="EMBL/GenBank/DDBJ databases">
        <authorList>
            <person name="Siebert D."/>
            <person name="Busche T."/>
            <person name="Saydam E."/>
            <person name="Kalinowski J."/>
            <person name="Ruckert C."/>
            <person name="Blombach B."/>
        </authorList>
    </citation>
    <scope>NUCLEOTIDE SEQUENCE [LARGE SCALE GENOMIC DNA]</scope>
    <source>
        <strain evidence="5 6">DSM 1083</strain>
    </source>
</reference>